<name>A0A9P7E1G7_9AGAM</name>
<accession>A0A9P7E1G7</accession>
<organism evidence="1 2">
    <name type="scientific">Suillus subaureus</name>
    <dbReference type="NCBI Taxonomy" id="48587"/>
    <lineage>
        <taxon>Eukaryota</taxon>
        <taxon>Fungi</taxon>
        <taxon>Dikarya</taxon>
        <taxon>Basidiomycota</taxon>
        <taxon>Agaricomycotina</taxon>
        <taxon>Agaricomycetes</taxon>
        <taxon>Agaricomycetidae</taxon>
        <taxon>Boletales</taxon>
        <taxon>Suillineae</taxon>
        <taxon>Suillaceae</taxon>
        <taxon>Suillus</taxon>
    </lineage>
</organism>
<evidence type="ECO:0008006" key="3">
    <source>
        <dbReference type="Google" id="ProtNLM"/>
    </source>
</evidence>
<dbReference type="GeneID" id="64625612"/>
<comment type="caution">
    <text evidence="1">The sequence shown here is derived from an EMBL/GenBank/DDBJ whole genome shotgun (WGS) entry which is preliminary data.</text>
</comment>
<evidence type="ECO:0000313" key="2">
    <source>
        <dbReference type="Proteomes" id="UP000807769"/>
    </source>
</evidence>
<dbReference type="Proteomes" id="UP000807769">
    <property type="component" value="Unassembled WGS sequence"/>
</dbReference>
<sequence>MSVSYPQKIFSICKDQLIRPRVTLARTCRTFKEPALDILWENIDGFEPLISCLPEGVAVITNTDTGTKLVSTTSTRHNSIPPRHFPPNSIKSISLHHRLPFRAIV</sequence>
<dbReference type="EMBL" id="JABBWG010000039">
    <property type="protein sequence ID" value="KAG1808214.1"/>
    <property type="molecule type" value="Genomic_DNA"/>
</dbReference>
<proteinExistence type="predicted"/>
<evidence type="ECO:0000313" key="1">
    <source>
        <dbReference type="EMBL" id="KAG1808214.1"/>
    </source>
</evidence>
<reference evidence="1" key="1">
    <citation type="journal article" date="2020" name="New Phytol.">
        <title>Comparative genomics reveals dynamic genome evolution in host specialist ectomycorrhizal fungi.</title>
        <authorList>
            <person name="Lofgren L.A."/>
            <person name="Nguyen N.H."/>
            <person name="Vilgalys R."/>
            <person name="Ruytinx J."/>
            <person name="Liao H.L."/>
            <person name="Branco S."/>
            <person name="Kuo A."/>
            <person name="LaButti K."/>
            <person name="Lipzen A."/>
            <person name="Andreopoulos W."/>
            <person name="Pangilinan J."/>
            <person name="Riley R."/>
            <person name="Hundley H."/>
            <person name="Na H."/>
            <person name="Barry K."/>
            <person name="Grigoriev I.V."/>
            <person name="Stajich J.E."/>
            <person name="Kennedy P.G."/>
        </authorList>
    </citation>
    <scope>NUCLEOTIDE SEQUENCE</scope>
    <source>
        <strain evidence="1">MN1</strain>
    </source>
</reference>
<dbReference type="OrthoDB" id="3041441at2759"/>
<gene>
    <name evidence="1" type="ORF">BJ212DRAFT_1281054</name>
</gene>
<dbReference type="AlphaFoldDB" id="A0A9P7E1G7"/>
<dbReference type="RefSeq" id="XP_041188498.1">
    <property type="nucleotide sequence ID" value="XM_041331595.1"/>
</dbReference>
<keyword evidence="2" id="KW-1185">Reference proteome</keyword>
<protein>
    <recommendedName>
        <fullName evidence="3">F-box domain-containing protein</fullName>
    </recommendedName>
</protein>